<evidence type="ECO:0000256" key="2">
    <source>
        <dbReference type="ARBA" id="ARBA00022801"/>
    </source>
</evidence>
<dbReference type="AlphaFoldDB" id="A0A2T5UDA0"/>
<gene>
    <name evidence="5" type="ORF">C8J25_101981</name>
</gene>
<dbReference type="GO" id="GO:0003676">
    <property type="term" value="F:nucleic acid binding"/>
    <property type="evidence" value="ECO:0007669"/>
    <property type="project" value="InterPro"/>
</dbReference>
<comment type="caution">
    <text evidence="5">The sequence shown here is derived from an EMBL/GenBank/DDBJ whole genome shotgun (WGS) entry which is preliminary data.</text>
</comment>
<keyword evidence="1" id="KW-0479">Metal-binding</keyword>
<accession>A0A2T5UDA0</accession>
<proteinExistence type="predicted"/>
<dbReference type="Pfam" id="PF08797">
    <property type="entry name" value="HIRAN"/>
    <property type="match status" value="1"/>
</dbReference>
<dbReference type="GO" id="GO:0008270">
    <property type="term" value="F:zinc ion binding"/>
    <property type="evidence" value="ECO:0007669"/>
    <property type="project" value="InterPro"/>
</dbReference>
<sequence length="153" mass="16810">MRAPFMRAVTTLSWGMDELTCNVVGIDFPNADKSKSNRRMELMLCTPGEPVDLRREPKNPYDTNAVAVFSQRGVQMGYLSAERAPLIGRRMQEKEHVAIFQALVGSYGYVRIRFGGGAPTLPDPEASTPSRSSPASFDPDACFPDPEGPEWGA</sequence>
<reference evidence="5 6" key="1">
    <citation type="submission" date="2018-04" db="EMBL/GenBank/DDBJ databases">
        <title>Genomic Encyclopedia of Type Strains, Phase III (KMG-III): the genomes of soil and plant-associated and newly described type strains.</title>
        <authorList>
            <person name="Whitman W."/>
        </authorList>
    </citation>
    <scope>NUCLEOTIDE SEQUENCE [LARGE SCALE GENOMIC DNA]</scope>
    <source>
        <strain evidence="5 6">MA-olki</strain>
    </source>
</reference>
<dbReference type="EMBL" id="QAYE01000001">
    <property type="protein sequence ID" value="PTW49471.1"/>
    <property type="molecule type" value="Genomic_DNA"/>
</dbReference>
<evidence type="ECO:0000256" key="1">
    <source>
        <dbReference type="ARBA" id="ARBA00022723"/>
    </source>
</evidence>
<feature type="domain" description="HIRAN" evidence="4">
    <location>
        <begin position="44"/>
        <end position="94"/>
    </location>
</feature>
<evidence type="ECO:0000313" key="5">
    <source>
        <dbReference type="EMBL" id="PTW49471.1"/>
    </source>
</evidence>
<keyword evidence="2" id="KW-0378">Hydrolase</keyword>
<evidence type="ECO:0000313" key="6">
    <source>
        <dbReference type="Proteomes" id="UP000244013"/>
    </source>
</evidence>
<dbReference type="Gene3D" id="3.30.70.2330">
    <property type="match status" value="1"/>
</dbReference>
<dbReference type="GO" id="GO:0016818">
    <property type="term" value="F:hydrolase activity, acting on acid anhydrides, in phosphorus-containing anhydrides"/>
    <property type="evidence" value="ECO:0007669"/>
    <property type="project" value="InterPro"/>
</dbReference>
<feature type="region of interest" description="Disordered" evidence="3">
    <location>
        <begin position="118"/>
        <end position="153"/>
    </location>
</feature>
<organism evidence="5 6">
    <name type="scientific">Sphingomonas faeni</name>
    <dbReference type="NCBI Taxonomy" id="185950"/>
    <lineage>
        <taxon>Bacteria</taxon>
        <taxon>Pseudomonadati</taxon>
        <taxon>Pseudomonadota</taxon>
        <taxon>Alphaproteobacteria</taxon>
        <taxon>Sphingomonadales</taxon>
        <taxon>Sphingomonadaceae</taxon>
        <taxon>Sphingomonas</taxon>
    </lineage>
</organism>
<evidence type="ECO:0000256" key="3">
    <source>
        <dbReference type="SAM" id="MobiDB-lite"/>
    </source>
</evidence>
<protein>
    <submittedName>
        <fullName evidence="5">HIRAN domain-containing protein</fullName>
    </submittedName>
</protein>
<name>A0A2T5UDA0_9SPHN</name>
<dbReference type="InterPro" id="IPR014905">
    <property type="entry name" value="HIRAN"/>
</dbReference>
<evidence type="ECO:0000259" key="4">
    <source>
        <dbReference type="Pfam" id="PF08797"/>
    </source>
</evidence>
<dbReference type="Proteomes" id="UP000244013">
    <property type="component" value="Unassembled WGS sequence"/>
</dbReference>